<proteinExistence type="predicted"/>
<protein>
    <submittedName>
        <fullName evidence="1">Uncharacterized protein</fullName>
    </submittedName>
</protein>
<organism evidence="1">
    <name type="scientific">uncultured Solirubrobacteraceae bacterium</name>
    <dbReference type="NCBI Taxonomy" id="1162706"/>
    <lineage>
        <taxon>Bacteria</taxon>
        <taxon>Bacillati</taxon>
        <taxon>Actinomycetota</taxon>
        <taxon>Thermoleophilia</taxon>
        <taxon>Solirubrobacterales</taxon>
        <taxon>Solirubrobacteraceae</taxon>
        <taxon>environmental samples</taxon>
    </lineage>
</organism>
<dbReference type="EMBL" id="CADCVS010000037">
    <property type="protein sequence ID" value="CAA9472340.1"/>
    <property type="molecule type" value="Genomic_DNA"/>
</dbReference>
<feature type="non-terminal residue" evidence="1">
    <location>
        <position position="1"/>
    </location>
</feature>
<gene>
    <name evidence="1" type="ORF">AVDCRST_MAG30-199</name>
</gene>
<sequence>VGDGDGEVRLADPRVPALEDLRRAAREEVLRDV</sequence>
<accession>A0A6J4RF93</accession>
<name>A0A6J4RF93_9ACTN</name>
<dbReference type="AlphaFoldDB" id="A0A6J4RF93"/>
<feature type="non-terminal residue" evidence="1">
    <location>
        <position position="33"/>
    </location>
</feature>
<reference evidence="1" key="1">
    <citation type="submission" date="2020-02" db="EMBL/GenBank/DDBJ databases">
        <authorList>
            <person name="Meier V. D."/>
        </authorList>
    </citation>
    <scope>NUCLEOTIDE SEQUENCE</scope>
    <source>
        <strain evidence="1">AVDCRST_MAG30</strain>
    </source>
</reference>
<evidence type="ECO:0000313" key="1">
    <source>
        <dbReference type="EMBL" id="CAA9472340.1"/>
    </source>
</evidence>